<name>A0AAE4AU22_9HYPH</name>
<sequence length="460" mass="50163">MFDRLRKILERRSYDAAQGGRRWRGQPSMPAPVTETHAARFTLAARARYAVSNNPLAASGLEAWVNSLVGVGVKPQSRHPDPATRDLLSTRFERWTDTADADGLTDFYGLQASLVRSMIVVGEAFTVLVTEGGRLRVRQIDPDQVDASHNVRLANGAQIVQGVEFDTVGRRVAYHVFTERPGQIFGEHSLRRERIPAEDVVHLFRPLWPGQVRGLSWFAPILLRMADHDSTRDAQQVRQKVGAMLTGFVRSADGGGQPFDGEQVGGAITGGLEPGTIKYLAPGEEVVFSNPPAIGMDAVAFMRLTEREIAVGLGVPPYLLHGDLSDVNFSSIRAGLIAFRERVEALQHSVLVYQALRPIYERWATLEALTGRVVSRVEDATPAVWVTPRQVWVDPLKDTQAEILAISAGLKSRREAVASRGVDIEALDAEIATDKARADGLGLTFAPANDNAPAVADDAA</sequence>
<dbReference type="Pfam" id="PF05136">
    <property type="entry name" value="Phage_portal_2"/>
    <property type="match status" value="1"/>
</dbReference>
<dbReference type="GO" id="GO:0005198">
    <property type="term" value="F:structural molecule activity"/>
    <property type="evidence" value="ECO:0007669"/>
    <property type="project" value="InterPro"/>
</dbReference>
<dbReference type="GO" id="GO:0019068">
    <property type="term" value="P:virion assembly"/>
    <property type="evidence" value="ECO:0007669"/>
    <property type="project" value="InterPro"/>
</dbReference>
<gene>
    <name evidence="1" type="ORF">J2S73_001966</name>
</gene>
<dbReference type="Proteomes" id="UP001229244">
    <property type="component" value="Unassembled WGS sequence"/>
</dbReference>
<comment type="caution">
    <text evidence="1">The sequence shown here is derived from an EMBL/GenBank/DDBJ whole genome shotgun (WGS) entry which is preliminary data.</text>
</comment>
<protein>
    <submittedName>
        <fullName evidence="1">Lambda family phage portal protein</fullName>
    </submittedName>
</protein>
<keyword evidence="2" id="KW-1185">Reference proteome</keyword>
<dbReference type="EMBL" id="JAUSUL010000002">
    <property type="protein sequence ID" value="MDQ0315509.1"/>
    <property type="molecule type" value="Genomic_DNA"/>
</dbReference>
<proteinExistence type="predicted"/>
<evidence type="ECO:0000313" key="2">
    <source>
        <dbReference type="Proteomes" id="UP001229244"/>
    </source>
</evidence>
<accession>A0AAE4AU22</accession>
<reference evidence="1" key="1">
    <citation type="submission" date="2023-07" db="EMBL/GenBank/DDBJ databases">
        <title>Genomic Encyclopedia of Type Strains, Phase IV (KMG-IV): sequencing the most valuable type-strain genomes for metagenomic binning, comparative biology and taxonomic classification.</title>
        <authorList>
            <person name="Goeker M."/>
        </authorList>
    </citation>
    <scope>NUCLEOTIDE SEQUENCE</scope>
    <source>
        <strain evidence="1">DSM 21202</strain>
    </source>
</reference>
<evidence type="ECO:0000313" key="1">
    <source>
        <dbReference type="EMBL" id="MDQ0315509.1"/>
    </source>
</evidence>
<dbReference type="NCBIfam" id="TIGR01539">
    <property type="entry name" value="portal_lambda"/>
    <property type="match status" value="1"/>
</dbReference>
<dbReference type="RefSeq" id="WP_306885338.1">
    <property type="nucleotide sequence ID" value="NZ_JAUSUL010000002.1"/>
</dbReference>
<organism evidence="1 2">
    <name type="scientific">Amorphus orientalis</name>
    <dbReference type="NCBI Taxonomy" id="649198"/>
    <lineage>
        <taxon>Bacteria</taxon>
        <taxon>Pseudomonadati</taxon>
        <taxon>Pseudomonadota</taxon>
        <taxon>Alphaproteobacteria</taxon>
        <taxon>Hyphomicrobiales</taxon>
        <taxon>Amorphaceae</taxon>
        <taxon>Amorphus</taxon>
    </lineage>
</organism>
<dbReference type="InterPro" id="IPR006429">
    <property type="entry name" value="Phage_lambda_portal"/>
</dbReference>
<dbReference type="AlphaFoldDB" id="A0AAE4AU22"/>